<keyword evidence="2" id="KW-1185">Reference proteome</keyword>
<evidence type="ECO:0000313" key="2">
    <source>
        <dbReference type="Proteomes" id="UP000073604"/>
    </source>
</evidence>
<dbReference type="OrthoDB" id="384333at2157"/>
<sequence>MGPRIFAYFLLGVAFLFILILGSAIANESSVLAEYSGGTYHGGVTLTSASGNEWKEAPENPKVVYISVLAPEPYGQAIERSITEVAKVHNLTPIVLVTS</sequence>
<dbReference type="RefSeq" id="WP_062390432.1">
    <property type="nucleotide sequence ID" value="NZ_CP014750.1"/>
</dbReference>
<reference evidence="2" key="1">
    <citation type="submission" date="2016-03" db="EMBL/GenBank/DDBJ databases">
        <authorList>
            <person name="Oger P.M."/>
        </authorList>
    </citation>
    <scope>NUCLEOTIDE SEQUENCE [LARGE SCALE GENOMIC DNA]</scope>
    <source>
        <strain evidence="2">OG-1</strain>
    </source>
</reference>
<evidence type="ECO:0000313" key="1">
    <source>
        <dbReference type="EMBL" id="AMQ19250.1"/>
    </source>
</evidence>
<dbReference type="Proteomes" id="UP000073604">
    <property type="component" value="Chromosome"/>
</dbReference>
<gene>
    <name evidence="1" type="ORF">A0127_08775</name>
</gene>
<organism evidence="1 2">
    <name type="scientific">Thermococcus peptonophilus</name>
    <dbReference type="NCBI Taxonomy" id="53952"/>
    <lineage>
        <taxon>Archaea</taxon>
        <taxon>Methanobacteriati</taxon>
        <taxon>Methanobacteriota</taxon>
        <taxon>Thermococci</taxon>
        <taxon>Thermococcales</taxon>
        <taxon>Thermococcaceae</taxon>
        <taxon>Thermococcus</taxon>
    </lineage>
</organism>
<dbReference type="KEGG" id="tpep:A0127_08775"/>
<accession>A0A142CWU8</accession>
<dbReference type="GeneID" id="27140638"/>
<dbReference type="STRING" id="53952.A0127_08775"/>
<name>A0A142CWU8_9EURY</name>
<proteinExistence type="predicted"/>
<dbReference type="EMBL" id="CP014750">
    <property type="protein sequence ID" value="AMQ19250.1"/>
    <property type="molecule type" value="Genomic_DNA"/>
</dbReference>
<protein>
    <submittedName>
        <fullName evidence="1">Uncharacterized protein</fullName>
    </submittedName>
</protein>
<dbReference type="AlphaFoldDB" id="A0A142CWU8"/>